<keyword evidence="4" id="KW-1185">Reference proteome</keyword>
<dbReference type="RefSeq" id="WP_119319321.1">
    <property type="nucleotide sequence ID" value="NZ_AP025739.1"/>
</dbReference>
<keyword evidence="2" id="KW-0812">Transmembrane</keyword>
<evidence type="ECO:0000313" key="3">
    <source>
        <dbReference type="EMBL" id="BDI33001.1"/>
    </source>
</evidence>
<evidence type="ECO:0000256" key="1">
    <source>
        <dbReference type="SAM" id="MobiDB-lite"/>
    </source>
</evidence>
<feature type="compositionally biased region" description="Low complexity" evidence="1">
    <location>
        <begin position="108"/>
        <end position="118"/>
    </location>
</feature>
<dbReference type="AlphaFoldDB" id="A0A402CPH6"/>
<evidence type="ECO:0000313" key="4">
    <source>
        <dbReference type="Proteomes" id="UP000287394"/>
    </source>
</evidence>
<feature type="compositionally biased region" description="Low complexity" evidence="1">
    <location>
        <begin position="229"/>
        <end position="258"/>
    </location>
</feature>
<protein>
    <submittedName>
        <fullName evidence="3">Uncharacterized protein</fullName>
    </submittedName>
</protein>
<accession>A0A402CPH6</accession>
<feature type="transmembrane region" description="Helical" evidence="2">
    <location>
        <begin position="12"/>
        <end position="31"/>
    </location>
</feature>
<name>A0A402CPH6_9BACT</name>
<gene>
    <name evidence="3" type="ORF">CCAX7_50520</name>
</gene>
<organism evidence="3 4">
    <name type="scientific">Capsulimonas corticalis</name>
    <dbReference type="NCBI Taxonomy" id="2219043"/>
    <lineage>
        <taxon>Bacteria</taxon>
        <taxon>Bacillati</taxon>
        <taxon>Armatimonadota</taxon>
        <taxon>Armatimonadia</taxon>
        <taxon>Capsulimonadales</taxon>
        <taxon>Capsulimonadaceae</taxon>
        <taxon>Capsulimonas</taxon>
    </lineage>
</organism>
<feature type="region of interest" description="Disordered" evidence="1">
    <location>
        <begin position="213"/>
        <end position="258"/>
    </location>
</feature>
<dbReference type="Proteomes" id="UP000287394">
    <property type="component" value="Chromosome"/>
</dbReference>
<dbReference type="KEGG" id="ccot:CCAX7_50520"/>
<dbReference type="EMBL" id="AP025739">
    <property type="protein sequence ID" value="BDI33001.1"/>
    <property type="molecule type" value="Genomic_DNA"/>
</dbReference>
<keyword evidence="2" id="KW-0472">Membrane</keyword>
<proteinExistence type="predicted"/>
<feature type="region of interest" description="Disordered" evidence="1">
    <location>
        <begin position="96"/>
        <end position="118"/>
    </location>
</feature>
<reference evidence="3 4" key="1">
    <citation type="journal article" date="2019" name="Int. J. Syst. Evol. Microbiol.">
        <title>Capsulimonas corticalis gen. nov., sp. nov., an aerobic capsulated bacterium, of a novel bacterial order, Capsulimonadales ord. nov., of the class Armatimonadia of the phylum Armatimonadetes.</title>
        <authorList>
            <person name="Li J."/>
            <person name="Kudo C."/>
            <person name="Tonouchi A."/>
        </authorList>
    </citation>
    <scope>NUCLEOTIDE SEQUENCE [LARGE SCALE GENOMIC DNA]</scope>
    <source>
        <strain evidence="3 4">AX-7</strain>
    </source>
</reference>
<sequence>MNKIEKKQLPQLIALIALSVGVFGFFIYRMIAPTPAAAQSPKVAKSALSEAAKKVADAAAAASEIPPAPAPTALMRDPFQPAIADAEALAAYEKTQAPPVTTTPPAAPRASSRASFESAPGLTPMPVPHVAPLPSMGALPFSAGASGAPALSAAPAAPVTWTVTGVMGGDSGVAILRDGDKRRIVREGDLLEGGLHVNHISRGAVQLERDGQTYRLPLGGPKDLAAPRTPNADTAATPSSAAAPAGGAPAAPETPIAP</sequence>
<dbReference type="Gene3D" id="2.30.30.830">
    <property type="match status" value="1"/>
</dbReference>
<evidence type="ECO:0000256" key="2">
    <source>
        <dbReference type="SAM" id="Phobius"/>
    </source>
</evidence>
<keyword evidence="2" id="KW-1133">Transmembrane helix</keyword>